<dbReference type="Proteomes" id="UP001439008">
    <property type="component" value="Unassembled WGS sequence"/>
</dbReference>
<gene>
    <name evidence="2" type="ORF">MHBO_004365</name>
</gene>
<evidence type="ECO:0000313" key="2">
    <source>
        <dbReference type="EMBL" id="MES1922838.1"/>
    </source>
</evidence>
<sequence>INVSVTVRVPKDDSRKEWLFQGQVLSIPMKLSDNVATLKIYIGKNLNAMPVKKMKLKVVGGSFLKDGLSLAYYNITSHVPLEIGVKARGGRK</sequence>
<dbReference type="PROSITE" id="PS50053">
    <property type="entry name" value="UBIQUITIN_2"/>
    <property type="match status" value="1"/>
</dbReference>
<dbReference type="Gene3D" id="3.10.20.90">
    <property type="entry name" value="Phosphatidylinositol 3-kinase Catalytic Subunit, Chain A, domain 1"/>
    <property type="match status" value="1"/>
</dbReference>
<dbReference type="InterPro" id="IPR000626">
    <property type="entry name" value="Ubiquitin-like_dom"/>
</dbReference>
<keyword evidence="3" id="KW-1185">Reference proteome</keyword>
<dbReference type="InterPro" id="IPR035563">
    <property type="entry name" value="SF3As1_ubi"/>
</dbReference>
<dbReference type="SUPFAM" id="SSF54236">
    <property type="entry name" value="Ubiquitin-like"/>
    <property type="match status" value="1"/>
</dbReference>
<organism evidence="2 3">
    <name type="scientific">Bonamia ostreae</name>
    <dbReference type="NCBI Taxonomy" id="126728"/>
    <lineage>
        <taxon>Eukaryota</taxon>
        <taxon>Sar</taxon>
        <taxon>Rhizaria</taxon>
        <taxon>Endomyxa</taxon>
        <taxon>Ascetosporea</taxon>
        <taxon>Haplosporida</taxon>
        <taxon>Bonamia</taxon>
    </lineage>
</organism>
<evidence type="ECO:0000313" key="3">
    <source>
        <dbReference type="Proteomes" id="UP001439008"/>
    </source>
</evidence>
<accession>A0ABV2ATV8</accession>
<dbReference type="InterPro" id="IPR029071">
    <property type="entry name" value="Ubiquitin-like_domsf"/>
</dbReference>
<dbReference type="EMBL" id="JBDODL010003851">
    <property type="protein sequence ID" value="MES1922838.1"/>
    <property type="molecule type" value="Genomic_DNA"/>
</dbReference>
<proteinExistence type="predicted"/>
<name>A0ABV2ATV8_9EUKA</name>
<dbReference type="CDD" id="cd01800">
    <property type="entry name" value="Ubl_SF3a120"/>
    <property type="match status" value="1"/>
</dbReference>
<evidence type="ECO:0000259" key="1">
    <source>
        <dbReference type="PROSITE" id="PS50053"/>
    </source>
</evidence>
<feature type="domain" description="Ubiquitin-like" evidence="1">
    <location>
        <begin position="3"/>
        <end position="90"/>
    </location>
</feature>
<protein>
    <recommendedName>
        <fullName evidence="1">Ubiquitin-like domain-containing protein</fullName>
    </recommendedName>
</protein>
<comment type="caution">
    <text evidence="2">The sequence shown here is derived from an EMBL/GenBank/DDBJ whole genome shotgun (WGS) entry which is preliminary data.</text>
</comment>
<reference evidence="2 3" key="1">
    <citation type="journal article" date="2024" name="BMC Biol.">
        <title>Comparative genomics of Ascetosporea gives new insight into the evolutionary basis for animal parasitism in Rhizaria.</title>
        <authorList>
            <person name="Hiltunen Thoren M."/>
            <person name="Onut-Brannstrom I."/>
            <person name="Alfjorden A."/>
            <person name="Peckova H."/>
            <person name="Swords F."/>
            <person name="Hooper C."/>
            <person name="Holzer A.S."/>
            <person name="Bass D."/>
            <person name="Burki F."/>
        </authorList>
    </citation>
    <scope>NUCLEOTIDE SEQUENCE [LARGE SCALE GENOMIC DNA]</scope>
    <source>
        <strain evidence="2">20-A016</strain>
    </source>
</reference>
<feature type="non-terminal residue" evidence="2">
    <location>
        <position position="1"/>
    </location>
</feature>